<accession>A0A8H2E771</accession>
<keyword evidence="1" id="KW-0812">Transmembrane</keyword>
<keyword evidence="1" id="KW-1133">Transmembrane helix</keyword>
<name>A0A8H2E771_ORBOL</name>
<comment type="caution">
    <text evidence="2">The sequence shown here is derived from an EMBL/GenBank/DDBJ whole genome shotgun (WGS) entry which is preliminary data.</text>
</comment>
<sequence>MYMFVLTSMSLIQTNRDIEITLITKCLTRLAAVNCYMYQTHPHINVLFVGFVRYLGFLTSSSGLFLKIVKEKKKKRGKKTVHTSLSLEFSVTQARVPSRIIKEK</sequence>
<dbReference type="Proteomes" id="UP000297595">
    <property type="component" value="Unassembled WGS sequence"/>
</dbReference>
<keyword evidence="1" id="KW-0472">Membrane</keyword>
<dbReference type="AlphaFoldDB" id="A0A8H2E771"/>
<proteinExistence type="predicted"/>
<evidence type="ECO:0000313" key="2">
    <source>
        <dbReference type="EMBL" id="TGJ73735.1"/>
    </source>
</evidence>
<reference evidence="2 3" key="1">
    <citation type="submission" date="2019-03" db="EMBL/GenBank/DDBJ databases">
        <title>Nematode-trapping fungi genome.</title>
        <authorList>
            <person name="Vidal-Diez De Ulzurrun G."/>
        </authorList>
    </citation>
    <scope>NUCLEOTIDE SEQUENCE [LARGE SCALE GENOMIC DNA]</scope>
    <source>
        <strain evidence="2 3">TWF154</strain>
    </source>
</reference>
<feature type="transmembrane region" description="Helical" evidence="1">
    <location>
        <begin position="46"/>
        <end position="69"/>
    </location>
</feature>
<dbReference type="EMBL" id="SOZJ01000001">
    <property type="protein sequence ID" value="TGJ73735.1"/>
    <property type="molecule type" value="Genomic_DNA"/>
</dbReference>
<organism evidence="2 3">
    <name type="scientific">Orbilia oligospora</name>
    <name type="common">Nematode-trapping fungus</name>
    <name type="synonym">Arthrobotrys oligospora</name>
    <dbReference type="NCBI Taxonomy" id="2813651"/>
    <lineage>
        <taxon>Eukaryota</taxon>
        <taxon>Fungi</taxon>
        <taxon>Dikarya</taxon>
        <taxon>Ascomycota</taxon>
        <taxon>Pezizomycotina</taxon>
        <taxon>Orbiliomycetes</taxon>
        <taxon>Orbiliales</taxon>
        <taxon>Orbiliaceae</taxon>
        <taxon>Orbilia</taxon>
    </lineage>
</organism>
<gene>
    <name evidence="2" type="ORF">EYR41_000810</name>
</gene>
<protein>
    <submittedName>
        <fullName evidence="2">Uncharacterized protein</fullName>
    </submittedName>
</protein>
<evidence type="ECO:0000313" key="3">
    <source>
        <dbReference type="Proteomes" id="UP000297595"/>
    </source>
</evidence>
<evidence type="ECO:0000256" key="1">
    <source>
        <dbReference type="SAM" id="Phobius"/>
    </source>
</evidence>